<evidence type="ECO:0000259" key="1">
    <source>
        <dbReference type="PROSITE" id="PS50943"/>
    </source>
</evidence>
<dbReference type="SUPFAM" id="SSF48452">
    <property type="entry name" value="TPR-like"/>
    <property type="match status" value="1"/>
</dbReference>
<dbReference type="InterPro" id="IPR010982">
    <property type="entry name" value="Lambda_DNA-bd_dom_sf"/>
</dbReference>
<comment type="caution">
    <text evidence="2">The sequence shown here is derived from an EMBL/GenBank/DDBJ whole genome shotgun (WGS) entry which is preliminary data.</text>
</comment>
<proteinExistence type="predicted"/>
<reference evidence="2" key="1">
    <citation type="submission" date="2021-04" db="EMBL/GenBank/DDBJ databases">
        <title>Genome based classification of Actinospica acidithermotolerans sp. nov., an actinobacterium isolated from an Indonesian hot spring.</title>
        <authorList>
            <person name="Kusuma A.B."/>
            <person name="Putra K.E."/>
            <person name="Nafisah S."/>
            <person name="Loh J."/>
            <person name="Nouioui I."/>
            <person name="Goodfellow M."/>
        </authorList>
    </citation>
    <scope>NUCLEOTIDE SEQUENCE</scope>
    <source>
        <strain evidence="2">DSM 45618</strain>
    </source>
</reference>
<accession>A0A8J7WJR0</accession>
<dbReference type="InterPro" id="IPR011990">
    <property type="entry name" value="TPR-like_helical_dom_sf"/>
</dbReference>
<evidence type="ECO:0000313" key="2">
    <source>
        <dbReference type="EMBL" id="MBS2963521.1"/>
    </source>
</evidence>
<organism evidence="2 3">
    <name type="scientific">Actinocrinis puniceicyclus</name>
    <dbReference type="NCBI Taxonomy" id="977794"/>
    <lineage>
        <taxon>Bacteria</taxon>
        <taxon>Bacillati</taxon>
        <taxon>Actinomycetota</taxon>
        <taxon>Actinomycetes</taxon>
        <taxon>Catenulisporales</taxon>
        <taxon>Actinospicaceae</taxon>
        <taxon>Actinocrinis</taxon>
    </lineage>
</organism>
<dbReference type="SUPFAM" id="SSF47413">
    <property type="entry name" value="lambda repressor-like DNA-binding domains"/>
    <property type="match status" value="1"/>
</dbReference>
<sequence>MTIGDRIRELRLERGLSQAELAAELCRLSGRDTVTRETVSRWESGKREPRPYSIRHLSAALRVSPDELQDPMSDPLRLAHEWLVSEPPQVIEVHAGRHVGTGLADQLERRVIELRHLDDQLAGKNLAPVVTRELRETGALIRNASYTDTVGRRMLTAYGELAQLAGWVASDAGLYAQAQRSYLSGVNAADQAGNRGLAGNLLSSLSYQMANVAKPSGALLLARSAERGAHDSPPAVRALLLERVAWAAARSGERELAARTLDKVDDTYESRTPGDDEPEWVYWLTRDEVDTMRARCAVELGDPTTAETLLVPVLSRYPEQSERESALYWSWLAEAYAQVGEIDQARASMEVVGGFAESVRSQRVEDRIAAIEGLLPA</sequence>
<keyword evidence="3" id="KW-1185">Reference proteome</keyword>
<dbReference type="CDD" id="cd00093">
    <property type="entry name" value="HTH_XRE"/>
    <property type="match status" value="1"/>
</dbReference>
<dbReference type="PROSITE" id="PS50943">
    <property type="entry name" value="HTH_CROC1"/>
    <property type="match status" value="1"/>
</dbReference>
<gene>
    <name evidence="2" type="ORF">KGA66_10720</name>
</gene>
<protein>
    <submittedName>
        <fullName evidence="2">Helix-turn-helix transcriptional regulator</fullName>
    </submittedName>
</protein>
<name>A0A8J7WJR0_9ACTN</name>
<dbReference type="Gene3D" id="1.25.40.10">
    <property type="entry name" value="Tetratricopeptide repeat domain"/>
    <property type="match status" value="1"/>
</dbReference>
<dbReference type="GO" id="GO:0003677">
    <property type="term" value="F:DNA binding"/>
    <property type="evidence" value="ECO:0007669"/>
    <property type="project" value="InterPro"/>
</dbReference>
<dbReference type="RefSeq" id="WP_211467300.1">
    <property type="nucleotide sequence ID" value="NZ_JAGSXH010000028.1"/>
</dbReference>
<evidence type="ECO:0000313" key="3">
    <source>
        <dbReference type="Proteomes" id="UP000677913"/>
    </source>
</evidence>
<dbReference type="Pfam" id="PF01381">
    <property type="entry name" value="HTH_3"/>
    <property type="match status" value="1"/>
</dbReference>
<feature type="domain" description="HTH cro/C1-type" evidence="1">
    <location>
        <begin position="7"/>
        <end position="68"/>
    </location>
</feature>
<dbReference type="Gene3D" id="1.10.260.40">
    <property type="entry name" value="lambda repressor-like DNA-binding domains"/>
    <property type="match status" value="1"/>
</dbReference>
<dbReference type="InterPro" id="IPR001387">
    <property type="entry name" value="Cro/C1-type_HTH"/>
</dbReference>
<dbReference type="EMBL" id="JAGSXH010000028">
    <property type="protein sequence ID" value="MBS2963521.1"/>
    <property type="molecule type" value="Genomic_DNA"/>
</dbReference>
<dbReference type="Proteomes" id="UP000677913">
    <property type="component" value="Unassembled WGS sequence"/>
</dbReference>
<dbReference type="AlphaFoldDB" id="A0A8J7WJR0"/>
<dbReference type="SMART" id="SM00530">
    <property type="entry name" value="HTH_XRE"/>
    <property type="match status" value="1"/>
</dbReference>